<dbReference type="SMART" id="SM00194">
    <property type="entry name" value="PTPc"/>
    <property type="match status" value="1"/>
</dbReference>
<evidence type="ECO:0000313" key="12">
    <source>
        <dbReference type="RefSeq" id="XP_027199447.1"/>
    </source>
</evidence>
<dbReference type="EC" id="3.1.3.48" evidence="2"/>
<dbReference type="PROSITE" id="PS00383">
    <property type="entry name" value="TYR_PHOSPHATASE_1"/>
    <property type="match status" value="1"/>
</dbReference>
<feature type="domain" description="Tyrosine-protein phosphatase" evidence="9">
    <location>
        <begin position="48"/>
        <end position="315"/>
    </location>
</feature>
<evidence type="ECO:0000256" key="6">
    <source>
        <dbReference type="ARBA" id="ARBA00022912"/>
    </source>
</evidence>
<evidence type="ECO:0000256" key="3">
    <source>
        <dbReference type="ARBA" id="ARBA00022490"/>
    </source>
</evidence>
<evidence type="ECO:0000259" key="10">
    <source>
        <dbReference type="PROSITE" id="PS50056"/>
    </source>
</evidence>
<feature type="compositionally biased region" description="Low complexity" evidence="8">
    <location>
        <begin position="620"/>
        <end position="638"/>
    </location>
</feature>
<dbReference type="GO" id="GO:0048666">
    <property type="term" value="P:neuron development"/>
    <property type="evidence" value="ECO:0007669"/>
    <property type="project" value="UniProtKB-ARBA"/>
</dbReference>
<dbReference type="SUPFAM" id="SSF52799">
    <property type="entry name" value="(Phosphotyrosine protein) phosphatases II"/>
    <property type="match status" value="1"/>
</dbReference>
<feature type="region of interest" description="Disordered" evidence="8">
    <location>
        <begin position="828"/>
        <end position="849"/>
    </location>
</feature>
<feature type="region of interest" description="Disordered" evidence="8">
    <location>
        <begin position="1006"/>
        <end position="1028"/>
    </location>
</feature>
<keyword evidence="11" id="KW-1185">Reference proteome</keyword>
<dbReference type="GO" id="GO:0004726">
    <property type="term" value="F:non-membrane spanning protein tyrosine phosphatase activity"/>
    <property type="evidence" value="ECO:0007669"/>
    <property type="project" value="InterPro"/>
</dbReference>
<evidence type="ECO:0000313" key="11">
    <source>
        <dbReference type="Proteomes" id="UP000515146"/>
    </source>
</evidence>
<accession>A0A6P6Y1R8</accession>
<dbReference type="PROSITE" id="PS50055">
    <property type="entry name" value="TYR_PHOSPHATASE_PTP"/>
    <property type="match status" value="1"/>
</dbReference>
<feature type="compositionally biased region" description="Low complexity" evidence="8">
    <location>
        <begin position="1046"/>
        <end position="1068"/>
    </location>
</feature>
<dbReference type="KEGG" id="dpte:113793599"/>
<proteinExistence type="inferred from homology"/>
<feature type="region of interest" description="Disordered" evidence="8">
    <location>
        <begin position="620"/>
        <end position="677"/>
    </location>
</feature>
<dbReference type="Proteomes" id="UP000515146">
    <property type="component" value="Unplaced"/>
</dbReference>
<evidence type="ECO:0000256" key="7">
    <source>
        <dbReference type="ARBA" id="ARBA00034734"/>
    </source>
</evidence>
<dbReference type="AlphaFoldDB" id="A0A6P6Y1R8"/>
<feature type="region of interest" description="Disordered" evidence="8">
    <location>
        <begin position="1046"/>
        <end position="1069"/>
    </location>
</feature>
<dbReference type="InterPro" id="IPR029021">
    <property type="entry name" value="Prot-tyrosine_phosphatase-like"/>
</dbReference>
<feature type="region of interest" description="Disordered" evidence="8">
    <location>
        <begin position="353"/>
        <end position="456"/>
    </location>
</feature>
<dbReference type="InterPro" id="IPR016130">
    <property type="entry name" value="Tyr_Pase_AS"/>
</dbReference>
<feature type="compositionally biased region" description="Polar residues" evidence="8">
    <location>
        <begin position="899"/>
        <end position="916"/>
    </location>
</feature>
<evidence type="ECO:0000256" key="2">
    <source>
        <dbReference type="ARBA" id="ARBA00013064"/>
    </source>
</evidence>
<dbReference type="OrthoDB" id="8609993at2759"/>
<feature type="compositionally biased region" description="Basic and acidic residues" evidence="8">
    <location>
        <begin position="442"/>
        <end position="452"/>
    </location>
</feature>
<evidence type="ECO:0000256" key="8">
    <source>
        <dbReference type="SAM" id="MobiDB-lite"/>
    </source>
</evidence>
<feature type="domain" description="Tyrosine specific protein phosphatases" evidence="10">
    <location>
        <begin position="229"/>
        <end position="306"/>
    </location>
</feature>
<dbReference type="InParanoid" id="A0A6P6Y1R8"/>
<sequence length="1156" mass="130392">MGKSSLRNVLKNFLEHYEKLEASLGQSRKAIKEYAESGRSTPPPLSLYAQEFLKLKELTESLKNDVNCPMIEGHSEVNRKKNRYKDILPYDNSRVILSEYPGVPGSDYINANYVRGSSGNQRAYIASQGPLPNTLVDFWRMIWETEVLVIVMACNEREAGKYKCEPYWPINTDEKQQYGNITVEHVKWRQVCPDFLVRTFKVTADNEERTICQFHYTTWPDHGVPSSVQPILELVRLMRDVQLTESRPILVHCSAGCGRTGTLCSIDYVWALLRTGKLRENFSLFEIISDMRRQRIAMVQTVEQYMLCYRAVSTLFEQHLKLIDSHTYENIDGDGKPLGIKNLTIPVEIDEEKSVQENESLSSSSSSSISSNSSSSSLSSLTIVDDVKSSNDNHNLTKDSIENDQQKHDDSNSNTKSSNNDSNPTLEDSFKQQQDADDSQTEEARPAHEKLIGKATVIRRPSIAKLKAIFDNPPQQQAQQCDQNSENQQPSTSSSSSSSSPSSSTNHTTTTTNRLQRSQSIKENFRNFNFNFHLEINQPKLPSRKAKSYTLSAAKLSVYKKNFNFSNLVLNQEKNSASNRAKIQDICFDNVSSPTTDDQDTPENSPIAIESDNIESNSVEVFHQSQQEQHQQSVISESTNTNNSRNPLHQNICYRNNNNRPPSLNESTRNAPPKPPRTYQHILDDSCIIKTPEGRLIVTVAQPIHHHHNRMQSRIEHQHLSSDYEHNNYRGQESIYDQLGARKFSYQSSPNLATMTTAFFPSTTNGVTGQLYNIPSLQHPPPQSLQAPIKSINQYCDNNFVTASNAIYSNPLIAKSFPLAPSAMFHSQIAQQQQQQQQKTSQIHHPMQQTSVIQGPSRLSQDYSHYGNYSPYIDVLNFQQHQAKPIILQQHGYYEPIYGSTTPMQSNHHQYLNQRPSVPPSVQMISSVAQPSLQQQQSAPQHPPLRSKSLTARLNNIQHLPPQESIYGNRKMCFNDQRFDPNQIQPIPHQRPKENIYTEIQIKSANNNDVEQTQSDNSNNNTDNNIKPGRFSRLYRAFKLFGLTTSINRTNNNSGSSSTPSSPAKNSPVKSLMAKNLLNSKSKTSTTTLMNVQMNVGDSVTTTAATETTGLKISNGTTGGCINANVPINPINGQPLTRPPHSHRFHHQNATQWTQV</sequence>
<dbReference type="SMART" id="SM00404">
    <property type="entry name" value="PTPc_motif"/>
    <property type="match status" value="1"/>
</dbReference>
<feature type="region of interest" description="Disordered" evidence="8">
    <location>
        <begin position="474"/>
        <end position="517"/>
    </location>
</feature>
<keyword evidence="3" id="KW-0963">Cytoplasm</keyword>
<comment type="subcellular location">
    <subcellularLocation>
        <location evidence="1">Cytoplasm</location>
    </subcellularLocation>
</comment>
<evidence type="ECO:0000256" key="1">
    <source>
        <dbReference type="ARBA" id="ARBA00004496"/>
    </source>
</evidence>
<dbReference type="PANTHER" id="PTHR45983:SF2">
    <property type="entry name" value="PROTEIN-TYROSINE-PHOSPHATASE"/>
    <property type="match status" value="1"/>
</dbReference>
<dbReference type="PRINTS" id="PR00700">
    <property type="entry name" value="PRTYPHPHTASE"/>
</dbReference>
<keyword evidence="5" id="KW-0378">Hydrolase</keyword>
<feature type="compositionally biased region" description="Low complexity" evidence="8">
    <location>
        <begin position="360"/>
        <end position="381"/>
    </location>
</feature>
<feature type="compositionally biased region" description="Polar residues" evidence="8">
    <location>
        <begin position="839"/>
        <end position="849"/>
    </location>
</feature>
<name>A0A6P6Y1R8_DERPT</name>
<dbReference type="Pfam" id="PF00102">
    <property type="entry name" value="Y_phosphatase"/>
    <property type="match status" value="1"/>
</dbReference>
<comment type="similarity">
    <text evidence="7">Belongs to the protein-tyrosine phosphatase family. Non-receptor class 4 subfamily.</text>
</comment>
<evidence type="ECO:0000259" key="9">
    <source>
        <dbReference type="PROSITE" id="PS50055"/>
    </source>
</evidence>
<dbReference type="InterPro" id="IPR003595">
    <property type="entry name" value="Tyr_Pase_cat"/>
</dbReference>
<reference evidence="12" key="1">
    <citation type="submission" date="2025-08" db="UniProtKB">
        <authorList>
            <consortium name="RefSeq"/>
        </authorList>
    </citation>
    <scope>IDENTIFICATION</scope>
    <source>
        <strain evidence="12">Airmid</strain>
    </source>
</reference>
<feature type="region of interest" description="Disordered" evidence="8">
    <location>
        <begin position="899"/>
        <end position="920"/>
    </location>
</feature>
<feature type="compositionally biased region" description="Polar residues" evidence="8">
    <location>
        <begin position="639"/>
        <end position="670"/>
    </location>
</feature>
<dbReference type="InterPro" id="IPR047170">
    <property type="entry name" value="PTN12/18/22"/>
</dbReference>
<keyword evidence="4" id="KW-0597">Phosphoprotein</keyword>
<organism evidence="11 12">
    <name type="scientific">Dermatophagoides pteronyssinus</name>
    <name type="common">European house dust mite</name>
    <dbReference type="NCBI Taxonomy" id="6956"/>
    <lineage>
        <taxon>Eukaryota</taxon>
        <taxon>Metazoa</taxon>
        <taxon>Ecdysozoa</taxon>
        <taxon>Arthropoda</taxon>
        <taxon>Chelicerata</taxon>
        <taxon>Arachnida</taxon>
        <taxon>Acari</taxon>
        <taxon>Acariformes</taxon>
        <taxon>Sarcoptiformes</taxon>
        <taxon>Astigmata</taxon>
        <taxon>Psoroptidia</taxon>
        <taxon>Analgoidea</taxon>
        <taxon>Pyroglyphidae</taxon>
        <taxon>Dermatophagoidinae</taxon>
        <taxon>Dermatophagoides</taxon>
    </lineage>
</organism>
<dbReference type="PANTHER" id="PTHR45983">
    <property type="entry name" value="TYROSINE PHOSPHATSE N18, PUTATIVE-RELATED"/>
    <property type="match status" value="1"/>
</dbReference>
<evidence type="ECO:0000256" key="5">
    <source>
        <dbReference type="ARBA" id="ARBA00022801"/>
    </source>
</evidence>
<dbReference type="Gene3D" id="3.90.190.10">
    <property type="entry name" value="Protein tyrosine phosphatase superfamily"/>
    <property type="match status" value="1"/>
</dbReference>
<dbReference type="InterPro" id="IPR000387">
    <property type="entry name" value="Tyr_Pase_dom"/>
</dbReference>
<gene>
    <name evidence="12" type="primary">LOC113793599</name>
</gene>
<dbReference type="GO" id="GO:0005634">
    <property type="term" value="C:nucleus"/>
    <property type="evidence" value="ECO:0007669"/>
    <property type="project" value="TreeGrafter"/>
</dbReference>
<dbReference type="RefSeq" id="XP_027199447.1">
    <property type="nucleotide sequence ID" value="XM_027343646.1"/>
</dbReference>
<feature type="compositionally biased region" description="Low complexity" evidence="8">
    <location>
        <begin position="1012"/>
        <end position="1025"/>
    </location>
</feature>
<keyword evidence="6" id="KW-0904">Protein phosphatase</keyword>
<protein>
    <recommendedName>
        <fullName evidence="2">protein-tyrosine-phosphatase</fullName>
        <ecNumber evidence="2">3.1.3.48</ecNumber>
    </recommendedName>
</protein>
<evidence type="ECO:0000256" key="4">
    <source>
        <dbReference type="ARBA" id="ARBA00022553"/>
    </source>
</evidence>
<dbReference type="PROSITE" id="PS50056">
    <property type="entry name" value="TYR_PHOSPHATASE_2"/>
    <property type="match status" value="1"/>
</dbReference>
<dbReference type="OMA" id="MACNERE"/>
<feature type="compositionally biased region" description="Basic and acidic residues" evidence="8">
    <location>
        <begin position="385"/>
        <end position="411"/>
    </location>
</feature>
<dbReference type="InterPro" id="IPR000242">
    <property type="entry name" value="PTP_cat"/>
</dbReference>
<feature type="compositionally biased region" description="Low complexity" evidence="8">
    <location>
        <begin position="412"/>
        <end position="423"/>
    </location>
</feature>
<dbReference type="GO" id="GO:0005737">
    <property type="term" value="C:cytoplasm"/>
    <property type="evidence" value="ECO:0007669"/>
    <property type="project" value="UniProtKB-SubCell"/>
</dbReference>
<dbReference type="FunFam" id="3.90.190.10:FF:000045">
    <property type="entry name" value="Tyrosine-protein phosphatase non-receptor type 12"/>
    <property type="match status" value="1"/>
</dbReference>